<reference evidence="3" key="1">
    <citation type="journal article" date="2012" name="J. Am. Chem. Soc.">
        <title>Characterization of yatakemycin gene cluster revealing a radical S-adenosylmethionine dependent methyltransferase and highlighting spirocyclopropane biosynthesis.</title>
        <authorList>
            <person name="Huang W."/>
            <person name="Xu H."/>
            <person name="Li Y."/>
            <person name="Zhang F."/>
            <person name="Chen X.Y."/>
            <person name="He Q.L."/>
            <person name="Igarashi Y."/>
            <person name="Tang G.L."/>
        </authorList>
    </citation>
    <scope>NUCLEOTIDE SEQUENCE</scope>
    <source>
        <strain evidence="3">TP-A2060</strain>
    </source>
</reference>
<accession>I3NN52</accession>
<dbReference type="Pfam" id="PF00501">
    <property type="entry name" value="AMP-binding"/>
    <property type="match status" value="1"/>
</dbReference>
<dbReference type="AlphaFoldDB" id="I3NN52"/>
<dbReference type="PANTHER" id="PTHR43767:SF1">
    <property type="entry name" value="NONRIBOSOMAL PEPTIDE SYNTHASE PES1 (EUROFUNG)-RELATED"/>
    <property type="match status" value="1"/>
</dbReference>
<dbReference type="CDD" id="cd04433">
    <property type="entry name" value="AFD_class_I"/>
    <property type="match status" value="1"/>
</dbReference>
<evidence type="ECO:0000259" key="1">
    <source>
        <dbReference type="Pfam" id="PF00501"/>
    </source>
</evidence>
<dbReference type="GO" id="GO:0016878">
    <property type="term" value="F:acid-thiol ligase activity"/>
    <property type="evidence" value="ECO:0007669"/>
    <property type="project" value="UniProtKB-ARBA"/>
</dbReference>
<evidence type="ECO:0000313" key="3">
    <source>
        <dbReference type="EMBL" id="ADZ13540.1"/>
    </source>
</evidence>
<dbReference type="InterPro" id="IPR000873">
    <property type="entry name" value="AMP-dep_synth/lig_dom"/>
</dbReference>
<dbReference type="PANTHER" id="PTHR43767">
    <property type="entry name" value="LONG-CHAIN-FATTY-ACID--COA LIGASE"/>
    <property type="match status" value="1"/>
</dbReference>
<dbReference type="InterPro" id="IPR025110">
    <property type="entry name" value="AMP-bd_C"/>
</dbReference>
<dbReference type="Pfam" id="PF13193">
    <property type="entry name" value="AMP-binding_C"/>
    <property type="match status" value="1"/>
</dbReference>
<dbReference type="Gene3D" id="3.40.50.12780">
    <property type="entry name" value="N-terminal domain of ligase-like"/>
    <property type="match status" value="1"/>
</dbReference>
<feature type="domain" description="AMP-dependent synthetase/ligase" evidence="1">
    <location>
        <begin position="38"/>
        <end position="397"/>
    </location>
</feature>
<organism evidence="3">
    <name type="scientific">Streptomyces sp. TP-A2060</name>
    <dbReference type="NCBI Taxonomy" id="991125"/>
    <lineage>
        <taxon>Bacteria</taxon>
        <taxon>Bacillati</taxon>
        <taxon>Actinomycetota</taxon>
        <taxon>Actinomycetes</taxon>
        <taxon>Kitasatosporales</taxon>
        <taxon>Streptomycetaceae</taxon>
        <taxon>Streptomyces</taxon>
    </lineage>
</organism>
<protein>
    <submittedName>
        <fullName evidence="3">YtkG</fullName>
    </submittedName>
</protein>
<sequence>MTAIDQSTSLFTDLVPRRVRRGWAAQGLYRDLDLFSLFDEQARRLGDRTAVVDAEGEVGFGELRDLALRLAGGLAEHGVGRGDVVGVQLPNSRLSCIVELAVAALGAVLLPFPPGRGGKEAATLLSGARAACVIVPGTHRGHDYLTPVLALARTLPELRTVVSAQRTDRSPCLADLLRSEPAVPARPDPDGAARIMVSSGSEAAPKMVAFSHNALATGLGAVVGEVLEPGERPRSLWLVPLSAAFGSNATVGTLIVHGGTLVLQPRFDAAEALRLIERHRPSHVLGVPTMMRMMADEPSAATADTSGVRAVVVGGAKLDGATARRAAALFRCPVVSTYGSSDGVHCAMSDPTRGGSRSGRPNPAIVDIRVVDDDLNDVGPGQVGEIVARGPFTPLCYVGAPHLNARYRTPGGWVRTDDLGVLDADGRLTVVDRRKEIVVRGGASISPLEVEQLLLQLDGVRDAACVGVPDALMGERLCACVVPAPGATITLGGLVAQLRHRALEDRKLPERLVLVDRLPQTPTGKVDRRRLRTIACRGPMTDG</sequence>
<dbReference type="InterPro" id="IPR045851">
    <property type="entry name" value="AMP-bd_C_sf"/>
</dbReference>
<dbReference type="EMBL" id="JF429418">
    <property type="protein sequence ID" value="ADZ13540.1"/>
    <property type="molecule type" value="Genomic_DNA"/>
</dbReference>
<dbReference type="InterPro" id="IPR050237">
    <property type="entry name" value="ATP-dep_AMP-bd_enzyme"/>
</dbReference>
<name>I3NN52_9ACTN</name>
<dbReference type="SUPFAM" id="SSF56801">
    <property type="entry name" value="Acetyl-CoA synthetase-like"/>
    <property type="match status" value="1"/>
</dbReference>
<dbReference type="Gene3D" id="3.30.300.30">
    <property type="match status" value="1"/>
</dbReference>
<evidence type="ECO:0000259" key="2">
    <source>
        <dbReference type="Pfam" id="PF13193"/>
    </source>
</evidence>
<proteinExistence type="predicted"/>
<dbReference type="InterPro" id="IPR042099">
    <property type="entry name" value="ANL_N_sf"/>
</dbReference>
<feature type="domain" description="AMP-binding enzyme C-terminal" evidence="2">
    <location>
        <begin position="449"/>
        <end position="525"/>
    </location>
</feature>